<protein>
    <recommendedName>
        <fullName evidence="1 2">Protein ApaG</fullName>
    </recommendedName>
</protein>
<dbReference type="Gene3D" id="2.60.40.1470">
    <property type="entry name" value="ApaG domain"/>
    <property type="match status" value="1"/>
</dbReference>
<comment type="caution">
    <text evidence="4">The sequence shown here is derived from an EMBL/GenBank/DDBJ whole genome shotgun (WGS) entry which is preliminary data.</text>
</comment>
<dbReference type="PROSITE" id="PS51087">
    <property type="entry name" value="APAG"/>
    <property type="match status" value="1"/>
</dbReference>
<dbReference type="NCBIfam" id="NF003967">
    <property type="entry name" value="PRK05461.1"/>
    <property type="match status" value="1"/>
</dbReference>
<reference evidence="4 5" key="1">
    <citation type="submission" date="2019-03" db="EMBL/GenBank/DDBJ databases">
        <title>Genomic Encyclopedia of Type Strains, Phase IV (KMG-IV): sequencing the most valuable type-strain genomes for metagenomic binning, comparative biology and taxonomic classification.</title>
        <authorList>
            <person name="Goeker M."/>
        </authorList>
    </citation>
    <scope>NUCLEOTIDE SEQUENCE [LARGE SCALE GENOMIC DNA]</scope>
    <source>
        <strain evidence="4 5">DSM 102969</strain>
    </source>
</reference>
<dbReference type="PANTHER" id="PTHR14289:SF16">
    <property type="entry name" value="POLYMERASE DELTA-INTERACTING PROTEIN 2"/>
    <property type="match status" value="1"/>
</dbReference>
<dbReference type="PANTHER" id="PTHR14289">
    <property type="entry name" value="F-BOX ONLY PROTEIN 3"/>
    <property type="match status" value="1"/>
</dbReference>
<dbReference type="InterPro" id="IPR007474">
    <property type="entry name" value="ApaG_domain"/>
</dbReference>
<evidence type="ECO:0000256" key="2">
    <source>
        <dbReference type="HAMAP-Rule" id="MF_00791"/>
    </source>
</evidence>
<dbReference type="OrthoDB" id="9795226at2"/>
<dbReference type="Pfam" id="PF04379">
    <property type="entry name" value="DUF525"/>
    <property type="match status" value="1"/>
</dbReference>
<feature type="domain" description="ApaG" evidence="3">
    <location>
        <begin position="3"/>
        <end position="127"/>
    </location>
</feature>
<accession>A0A4V3CVH2</accession>
<keyword evidence="5" id="KW-1185">Reference proteome</keyword>
<dbReference type="Proteomes" id="UP000294547">
    <property type="component" value="Unassembled WGS sequence"/>
</dbReference>
<name>A0A4V3CVH2_9HYPH</name>
<dbReference type="SUPFAM" id="SSF110069">
    <property type="entry name" value="ApaG-like"/>
    <property type="match status" value="1"/>
</dbReference>
<evidence type="ECO:0000256" key="1">
    <source>
        <dbReference type="ARBA" id="ARBA00017693"/>
    </source>
</evidence>
<proteinExistence type="inferred from homology"/>
<dbReference type="HAMAP" id="MF_00791">
    <property type="entry name" value="ApaG"/>
    <property type="match status" value="1"/>
</dbReference>
<organism evidence="4 5">
    <name type="scientific">Oharaeibacter diazotrophicus</name>
    <dbReference type="NCBI Taxonomy" id="1920512"/>
    <lineage>
        <taxon>Bacteria</taxon>
        <taxon>Pseudomonadati</taxon>
        <taxon>Pseudomonadota</taxon>
        <taxon>Alphaproteobacteria</taxon>
        <taxon>Hyphomicrobiales</taxon>
        <taxon>Pleomorphomonadaceae</taxon>
        <taxon>Oharaeibacter</taxon>
    </lineage>
</organism>
<evidence type="ECO:0000313" key="5">
    <source>
        <dbReference type="Proteomes" id="UP000294547"/>
    </source>
</evidence>
<dbReference type="InterPro" id="IPR036767">
    <property type="entry name" value="ApaG_sf"/>
</dbReference>
<evidence type="ECO:0000259" key="3">
    <source>
        <dbReference type="PROSITE" id="PS51087"/>
    </source>
</evidence>
<gene>
    <name evidence="2" type="primary">apaG</name>
    <name evidence="4" type="ORF">EDD54_3735</name>
</gene>
<dbReference type="AlphaFoldDB" id="A0A4V3CVH2"/>
<sequence>MFTAVTGTIAISVDPVYRPDESAPDERRWTWSYRVVIENRGGTAVQLLTRRWLITDGRGVTREVAGRGVVGQQPSIPPGGRFEYTSGCPLDTPTGFMVGSYRMITEDGDTLDVAIPAFPLDLPDAPRVLN</sequence>
<dbReference type="GO" id="GO:0070987">
    <property type="term" value="P:error-free translesion synthesis"/>
    <property type="evidence" value="ECO:0007669"/>
    <property type="project" value="TreeGrafter"/>
</dbReference>
<dbReference type="InterPro" id="IPR023065">
    <property type="entry name" value="Uncharacterised_ApaG"/>
</dbReference>
<evidence type="ECO:0000313" key="4">
    <source>
        <dbReference type="EMBL" id="TDP82468.1"/>
    </source>
</evidence>
<dbReference type="RefSeq" id="WP_126539288.1">
    <property type="nucleotide sequence ID" value="NZ_BSPM01000007.1"/>
</dbReference>
<dbReference type="EMBL" id="SNXY01000010">
    <property type="protein sequence ID" value="TDP82468.1"/>
    <property type="molecule type" value="Genomic_DNA"/>
</dbReference>